<evidence type="ECO:0000313" key="2">
    <source>
        <dbReference type="Proteomes" id="UP000177588"/>
    </source>
</evidence>
<reference evidence="1 2" key="1">
    <citation type="journal article" date="2016" name="Nat. Commun.">
        <title>Thousands of microbial genomes shed light on interconnected biogeochemical processes in an aquifer system.</title>
        <authorList>
            <person name="Anantharaman K."/>
            <person name="Brown C.T."/>
            <person name="Hug L.A."/>
            <person name="Sharon I."/>
            <person name="Castelle C.J."/>
            <person name="Probst A.J."/>
            <person name="Thomas B.C."/>
            <person name="Singh A."/>
            <person name="Wilkins M.J."/>
            <person name="Karaoz U."/>
            <person name="Brodie E.L."/>
            <person name="Williams K.H."/>
            <person name="Hubbard S.S."/>
            <person name="Banfield J.F."/>
        </authorList>
    </citation>
    <scope>NUCLEOTIDE SEQUENCE [LARGE SCALE GENOMIC DNA]</scope>
</reference>
<dbReference type="STRING" id="1802597.A2Z24_02940"/>
<proteinExistence type="predicted"/>
<evidence type="ECO:0008006" key="3">
    <source>
        <dbReference type="Google" id="ProtNLM"/>
    </source>
</evidence>
<organism evidence="1 2">
    <name type="scientific">Candidatus Woykebacteria bacterium RBG_16_44_10</name>
    <dbReference type="NCBI Taxonomy" id="1802597"/>
    <lineage>
        <taxon>Bacteria</taxon>
        <taxon>Candidatus Woykeibacteriota</taxon>
    </lineage>
</organism>
<evidence type="ECO:0000313" key="1">
    <source>
        <dbReference type="EMBL" id="OGY25421.1"/>
    </source>
</evidence>
<dbReference type="SUPFAM" id="SSF143100">
    <property type="entry name" value="TTHA1013/TTHA0281-like"/>
    <property type="match status" value="1"/>
</dbReference>
<dbReference type="Gene3D" id="3.30.160.250">
    <property type="match status" value="1"/>
</dbReference>
<dbReference type="InterPro" id="IPR035069">
    <property type="entry name" value="TTHA1013/TTHA0281-like"/>
</dbReference>
<accession>A0A1G1WCR4</accession>
<protein>
    <recommendedName>
        <fullName evidence="3">HicB-like antitoxin of toxin-antitoxin system domain-containing protein</fullName>
    </recommendedName>
</protein>
<sequence length="85" mass="9591">METHIADYRIIIEPEIQKGRKVYNAYCPTLQVFDYGDSIEEVLESIRDGIQLAVESLVENGEEVPVDNLKDQVITGAEVTIPQKI</sequence>
<name>A0A1G1WCR4_9BACT</name>
<dbReference type="EMBL" id="MHCT01000029">
    <property type="protein sequence ID" value="OGY25421.1"/>
    <property type="molecule type" value="Genomic_DNA"/>
</dbReference>
<dbReference type="AlphaFoldDB" id="A0A1G1WCR4"/>
<comment type="caution">
    <text evidence="1">The sequence shown here is derived from an EMBL/GenBank/DDBJ whole genome shotgun (WGS) entry which is preliminary data.</text>
</comment>
<dbReference type="Proteomes" id="UP000177588">
    <property type="component" value="Unassembled WGS sequence"/>
</dbReference>
<gene>
    <name evidence="1" type="ORF">A2Z24_02940</name>
</gene>